<keyword evidence="3" id="KW-0808">Transferase</keyword>
<feature type="region of interest" description="Disordered" evidence="9">
    <location>
        <begin position="544"/>
        <end position="567"/>
    </location>
</feature>
<dbReference type="InterPro" id="IPR049900">
    <property type="entry name" value="PKS_mFAS_DH"/>
</dbReference>
<dbReference type="CDD" id="cd00833">
    <property type="entry name" value="PKS"/>
    <property type="match status" value="1"/>
</dbReference>
<dbReference type="Gene3D" id="3.30.70.3290">
    <property type="match status" value="1"/>
</dbReference>
<dbReference type="Gene3D" id="1.10.1200.10">
    <property type="entry name" value="ACP-like"/>
    <property type="match status" value="1"/>
</dbReference>
<dbReference type="InterPro" id="IPR020807">
    <property type="entry name" value="PKS_DH"/>
</dbReference>
<dbReference type="PANTHER" id="PTHR43775:SF29">
    <property type="entry name" value="ASPERFURANONE POLYKETIDE SYNTHASE AFOG-RELATED"/>
    <property type="match status" value="1"/>
</dbReference>
<dbReference type="InterPro" id="IPR016039">
    <property type="entry name" value="Thiolase-like"/>
</dbReference>
<dbReference type="InterPro" id="IPR016035">
    <property type="entry name" value="Acyl_Trfase/lysoPLipase"/>
</dbReference>
<feature type="region of interest" description="N-terminal hotdog fold" evidence="8">
    <location>
        <begin position="978"/>
        <end position="1113"/>
    </location>
</feature>
<feature type="compositionally biased region" description="Low complexity" evidence="9">
    <location>
        <begin position="544"/>
        <end position="563"/>
    </location>
</feature>
<feature type="region of interest" description="C-terminal hotdog fold" evidence="8">
    <location>
        <begin position="1144"/>
        <end position="1302"/>
    </location>
</feature>
<dbReference type="SMART" id="SM00826">
    <property type="entry name" value="PKS_DH"/>
    <property type="match status" value="1"/>
</dbReference>
<dbReference type="InterPro" id="IPR011032">
    <property type="entry name" value="GroES-like_sf"/>
</dbReference>
<dbReference type="SMART" id="SM00823">
    <property type="entry name" value="PKS_PP"/>
    <property type="match status" value="1"/>
</dbReference>
<dbReference type="InterPro" id="IPR006162">
    <property type="entry name" value="Ppantetheine_attach_site"/>
</dbReference>
<protein>
    <submittedName>
        <fullName evidence="13">Polyketide synthase</fullName>
    </submittedName>
</protein>
<evidence type="ECO:0000256" key="1">
    <source>
        <dbReference type="ARBA" id="ARBA00022450"/>
    </source>
</evidence>
<dbReference type="CDD" id="cd05274">
    <property type="entry name" value="KR_FAS_SDR_x"/>
    <property type="match status" value="1"/>
</dbReference>
<dbReference type="InterPro" id="IPR013968">
    <property type="entry name" value="PKS_KR"/>
</dbReference>
<dbReference type="InterPro" id="IPR014030">
    <property type="entry name" value="Ketoacyl_synth_N"/>
</dbReference>
<evidence type="ECO:0000313" key="13">
    <source>
        <dbReference type="EMBL" id="GAB1312343.1"/>
    </source>
</evidence>
<dbReference type="GeneID" id="98173298"/>
<dbReference type="InterPro" id="IPR018201">
    <property type="entry name" value="Ketoacyl_synth_AS"/>
</dbReference>
<comment type="caution">
    <text evidence="13">The sequence shown here is derived from an EMBL/GenBank/DDBJ whole genome shotgun (WGS) entry which is preliminary data.</text>
</comment>
<evidence type="ECO:0000256" key="7">
    <source>
        <dbReference type="ARBA" id="ARBA00023315"/>
    </source>
</evidence>
<organism evidence="13 14">
    <name type="scientific">Madurella fahalii</name>
    <dbReference type="NCBI Taxonomy" id="1157608"/>
    <lineage>
        <taxon>Eukaryota</taxon>
        <taxon>Fungi</taxon>
        <taxon>Dikarya</taxon>
        <taxon>Ascomycota</taxon>
        <taxon>Pezizomycotina</taxon>
        <taxon>Sordariomycetes</taxon>
        <taxon>Sordariomycetidae</taxon>
        <taxon>Sordariales</taxon>
        <taxon>Sordariales incertae sedis</taxon>
        <taxon>Madurella</taxon>
    </lineage>
</organism>
<dbReference type="InterPro" id="IPR020841">
    <property type="entry name" value="PKS_Beta-ketoAc_synthase_dom"/>
</dbReference>
<dbReference type="CDD" id="cd05195">
    <property type="entry name" value="enoyl_red"/>
    <property type="match status" value="1"/>
</dbReference>
<keyword evidence="5" id="KW-0560">Oxidoreductase</keyword>
<dbReference type="SUPFAM" id="SSF50129">
    <property type="entry name" value="GroES-like"/>
    <property type="match status" value="1"/>
</dbReference>
<dbReference type="PROSITE" id="PS00012">
    <property type="entry name" value="PHOSPHOPANTETHEINE"/>
    <property type="match status" value="1"/>
</dbReference>
<feature type="active site" description="Proton acceptor; for dehydratase activity" evidence="8">
    <location>
        <position position="1010"/>
    </location>
</feature>
<dbReference type="InterPro" id="IPR049551">
    <property type="entry name" value="PKS_DH_C"/>
</dbReference>
<dbReference type="Pfam" id="PF14765">
    <property type="entry name" value="PS-DH"/>
    <property type="match status" value="1"/>
</dbReference>
<keyword evidence="4" id="KW-0521">NADP</keyword>
<dbReference type="SMART" id="SM00825">
    <property type="entry name" value="PKS_KS"/>
    <property type="match status" value="1"/>
</dbReference>
<evidence type="ECO:0000313" key="14">
    <source>
        <dbReference type="Proteomes" id="UP001628179"/>
    </source>
</evidence>
<dbReference type="InterPro" id="IPR050091">
    <property type="entry name" value="PKS_NRPS_Biosynth_Enz"/>
</dbReference>
<evidence type="ECO:0000256" key="6">
    <source>
        <dbReference type="ARBA" id="ARBA00023268"/>
    </source>
</evidence>
<dbReference type="RefSeq" id="XP_070914076.1">
    <property type="nucleotide sequence ID" value="XM_071057975.1"/>
</dbReference>
<dbReference type="Gene3D" id="3.90.180.10">
    <property type="entry name" value="Medium-chain alcohol dehydrogenases, catalytic domain"/>
    <property type="match status" value="1"/>
</dbReference>
<dbReference type="InterPro" id="IPR020806">
    <property type="entry name" value="PKS_PP-bd"/>
</dbReference>
<keyword evidence="14" id="KW-1185">Reference proteome</keyword>
<dbReference type="EMBL" id="BAAFSV010000001">
    <property type="protein sequence ID" value="GAB1312343.1"/>
    <property type="molecule type" value="Genomic_DNA"/>
</dbReference>
<evidence type="ECO:0000256" key="2">
    <source>
        <dbReference type="ARBA" id="ARBA00022553"/>
    </source>
</evidence>
<evidence type="ECO:0000259" key="12">
    <source>
        <dbReference type="PROSITE" id="PS52019"/>
    </source>
</evidence>
<dbReference type="SUPFAM" id="SSF55048">
    <property type="entry name" value="Probable ACP-binding domain of malonyl-CoA ACP transacylase"/>
    <property type="match status" value="1"/>
</dbReference>
<dbReference type="Gene3D" id="3.10.129.110">
    <property type="entry name" value="Polyketide synthase dehydratase"/>
    <property type="match status" value="1"/>
</dbReference>
<keyword evidence="1" id="KW-0596">Phosphopantetheine</keyword>
<dbReference type="PROSITE" id="PS52004">
    <property type="entry name" value="KS3_2"/>
    <property type="match status" value="1"/>
</dbReference>
<proteinExistence type="predicted"/>
<name>A0ABQ0G3K1_9PEZI</name>
<dbReference type="SUPFAM" id="SSF51735">
    <property type="entry name" value="NAD(P)-binding Rossmann-fold domains"/>
    <property type="match status" value="2"/>
</dbReference>
<dbReference type="Pfam" id="PF00109">
    <property type="entry name" value="ketoacyl-synt"/>
    <property type="match status" value="1"/>
</dbReference>
<dbReference type="InterPro" id="IPR057326">
    <property type="entry name" value="KR_dom"/>
</dbReference>
<dbReference type="InterPro" id="IPR049552">
    <property type="entry name" value="PKS_DH_N"/>
</dbReference>
<feature type="domain" description="PKS/mFAS DH" evidence="12">
    <location>
        <begin position="978"/>
        <end position="1302"/>
    </location>
</feature>
<keyword evidence="7" id="KW-0012">Acyltransferase</keyword>
<dbReference type="InterPro" id="IPR032821">
    <property type="entry name" value="PKS_assoc"/>
</dbReference>
<gene>
    <name evidence="13" type="ORF">MFIFM68171_02553</name>
</gene>
<dbReference type="Gene3D" id="3.40.366.10">
    <property type="entry name" value="Malonyl-Coenzyme A Acyl Carrier Protein, domain 2"/>
    <property type="match status" value="1"/>
</dbReference>
<feature type="domain" description="Carrier" evidence="10">
    <location>
        <begin position="2322"/>
        <end position="2399"/>
    </location>
</feature>
<dbReference type="Pfam" id="PF00107">
    <property type="entry name" value="ADH_zinc_N"/>
    <property type="match status" value="1"/>
</dbReference>
<dbReference type="Pfam" id="PF23297">
    <property type="entry name" value="ACP_SdgA_C"/>
    <property type="match status" value="1"/>
</dbReference>
<keyword evidence="6" id="KW-0511">Multifunctional enzyme</keyword>
<dbReference type="SUPFAM" id="SSF47336">
    <property type="entry name" value="ACP-like"/>
    <property type="match status" value="1"/>
</dbReference>
<dbReference type="SMART" id="SM00827">
    <property type="entry name" value="PKS_AT"/>
    <property type="match status" value="1"/>
</dbReference>
<dbReference type="Pfam" id="PF08659">
    <property type="entry name" value="KR"/>
    <property type="match status" value="1"/>
</dbReference>
<sequence>MGIPEFISPPAKSVDIAVVGLACRFPGGSSEKKLWELLSNKRSAFTKAPESRYNADAFHHAAGEKLNTLSALGGHFLEEDVAAFDAPFFSITAQEATAMDPTARMLLEVTYEALENAGLPIENIAGSDTSCYVGCFTRDYHEMLMRDAETAPMYAGTGTGFSLLSNRVSWFYDLRGPSMTLDTACSSSLVGLHLACQGLRNGESKVALVSGANLILSPDLGMWLSNLRMTSTDGLSRSFADAVTGYGRGEGIATLVLKPMHDALRDGDPIRAVIRGTGVNQDGHTTGITVPNRDAQGDLIRSTYRSAGLDVSQTPYFEAHGTGTAVGDPLELGAVYQTMSAVRAPGDPLYVGSVKSNIGHLEGAAGLAGVIKCILMLEQGVILPNIHFDQPSKRIPFDKWNIKVPTEVISWPKRCLRRASVNSFGYGGTNAHAIIDNADDFLATDRGALSLSLSLSQQQKLEGVNLTNGAHTHPRLFIFNAASESALLHTMKRTANYLIEKREREQDDSVYLDRLAFTLSDRRSQFPWRAVTMAKTLAELSSNLLSSSSPSFSSTDDSPSSSSKPHTLLAHAAKKQLRVAFIFTGQGAQWARMGAELFQAYPVFRKSVQDADTHLRVWLGSEWSVMAEMEKDATESRINLAQYSQPLCTVLQVALVELLRSWNIEPAGVVGHSSGEIAAAYCCGALTREDAWTVAYYRGKICSELSRDDDAGRAKGAMMAVGLSAEAAGELVREVKAGTVVVACVNSPSSVTISGDATGIDELHQTLTARGIFYRKLQVEHAYHSHHMRPIADAYLGHIASITTAKETFRIPMASSVTGQLVSTPEQLGPAYWAQNLVSPVLFTDALATLLNHDPSRRRRRARPGESAFDLLLEVGPHSTLKGPLRQILRQQNISTVTYVSLLHRGENAAESAVRAASQLYIHGVPVRVRAVNRSLDTTSPPIKPLVDLPSYPWDHFHRYWAESRLSRNYRLRRFGRHDLLGAPAADASAKQPRWRNILRVQDQPWLRHHVVQSSILFPAAGSLAMVLEAVQQLASNGKRLIESIKLQDVRITKAIVIPDDQAGIEAVLQLHYHDDSSDDREDSWDFSLQSCSDIRSLDPTSSGRVTVRYAPTEKLQEEAWTTGKKLLWQTAKAEYATALENCVQTIDPGAFYKAIHDAGLQYGLLFQGLAEIATGSGRCTTTVKITDTKASMPAGAQSAHLIHPTTLDVIFHSMFTAMTDRGESKLGFKRAAVPISFDSLIFYTGIPSMAGDQLRSCCRIQRDGLHDLVADIYVSSDMAFDTPKIIVKGIRCRELPPSATAGTGSNSTSNGPTTNVKAPVGTLVWKPDLPLLDEAKLRDYLERDCGNWPEFVSIVDLAAHKNPDLAILEIGPSGVVIDSLLPILRASQDKRDKNMRCSRYTVLVPETEAVPSLREKFSLLSGVLSSDALKPDAWIKAESLYDMVVVHGGVLADEQIQQLKKCVRVGGNLLVRGRLEDDSESSWAIIYQSPTSGWCLARNKIEMVPSAIIQPVVLIEPAEPSSEVLEISHQLSSQLASLKIATETIQWSGELELERVQGKTLVSLLEIQSAFLQDISAQDFAALKTLLLNSARVLWVAKGEDPAMQAAMGYLRVLKNENINLDLRYLLFEDHAGRSPTDVVQMLVPVVVSPTTDREYVERNRCLCINRWVDDDHLSRIMTAGNEDAEQKHVESERLRLGDVKTPLRLLWSSVFHTADDASSSPLNAEEVEVQLKAITVNSPTQSMIQFAGLITKTGSSCNRLRPGDAVWGCVAANAPRTVFRVKQFLCQLLPPGGKFEEAASWAHSLGTAYGALMDTARLQEGQTVLIQAAASVVGQFAVQLAQQLKSVVLVMVSNGEQRQTVLDLGVASEYVLEEGDPDLEAAVDGLTHGKGVDVILHQSSTRKLLQRLGSCVTATGVLVDVDPLNHDDAALSARLRRDARYSLFDFSKIMRDDPSKLGGILQSVAVLLSQNSFQQPVPQTTWRASQMEEALDWARSHPQDTAILCFDADDMVPVTADFANPLALDAEATYLLVGGTGGLGASLATFLARNGARHLAVVSRSGPSSRNASSFTQDLASMGVQATLYAADASDETAMRRVLERCAAKMPPIRGVVQCAAVLDDSVYHNMTHEQWRNATRPKMHGSWLLHRLLPRDLHFFVMLSSIAGVVGNRGQANYAAGNTYQDALAHYRRARGLPAVAVDLGLMLGIGLIAERGGATNLKKWEAVGVREHEFHRLMTAAIAGCWSKQALPAQIICGLPTGGVLQSERLERPFYFDDPRFAYLRKKDVVAAAAGGTGRNGDGDDGEESLAEQLGRVQSLCEATDIVSSALRHRLSRELQTDIKNIDAGRPLHGYGIDSLIAVEIRNWIVAHLQAETSLFDVLGAGSIQALAARIAAISKAVPSTVQE</sequence>
<evidence type="ECO:0000256" key="3">
    <source>
        <dbReference type="ARBA" id="ARBA00022679"/>
    </source>
</evidence>
<evidence type="ECO:0000256" key="4">
    <source>
        <dbReference type="ARBA" id="ARBA00022857"/>
    </source>
</evidence>
<evidence type="ECO:0000259" key="11">
    <source>
        <dbReference type="PROSITE" id="PS52004"/>
    </source>
</evidence>
<dbReference type="PROSITE" id="PS50075">
    <property type="entry name" value="CARRIER"/>
    <property type="match status" value="1"/>
</dbReference>
<dbReference type="InterPro" id="IPR013149">
    <property type="entry name" value="ADH-like_C"/>
</dbReference>
<dbReference type="InterPro" id="IPR014031">
    <property type="entry name" value="Ketoacyl_synth_C"/>
</dbReference>
<accession>A0ABQ0G3K1</accession>
<evidence type="ECO:0000256" key="9">
    <source>
        <dbReference type="SAM" id="MobiDB-lite"/>
    </source>
</evidence>
<dbReference type="InterPro" id="IPR009081">
    <property type="entry name" value="PP-bd_ACP"/>
</dbReference>
<dbReference type="InterPro" id="IPR036291">
    <property type="entry name" value="NAD(P)-bd_dom_sf"/>
</dbReference>
<dbReference type="InterPro" id="IPR042104">
    <property type="entry name" value="PKS_dehydratase_sf"/>
</dbReference>
<dbReference type="Proteomes" id="UP001628179">
    <property type="component" value="Unassembled WGS sequence"/>
</dbReference>
<dbReference type="Pfam" id="PF00698">
    <property type="entry name" value="Acyl_transf_1"/>
    <property type="match status" value="1"/>
</dbReference>
<dbReference type="SMART" id="SM00822">
    <property type="entry name" value="PKS_KR"/>
    <property type="match status" value="1"/>
</dbReference>
<dbReference type="SMART" id="SM00829">
    <property type="entry name" value="PKS_ER"/>
    <property type="match status" value="1"/>
</dbReference>
<dbReference type="Pfam" id="PF16197">
    <property type="entry name" value="KAsynt_C_assoc"/>
    <property type="match status" value="1"/>
</dbReference>
<dbReference type="InterPro" id="IPR014043">
    <property type="entry name" value="Acyl_transferase_dom"/>
</dbReference>
<feature type="domain" description="Ketosynthase family 3 (KS3)" evidence="11">
    <location>
        <begin position="13"/>
        <end position="437"/>
    </location>
</feature>
<dbReference type="InterPro" id="IPR036736">
    <property type="entry name" value="ACP-like_sf"/>
</dbReference>
<dbReference type="InterPro" id="IPR016036">
    <property type="entry name" value="Malonyl_transacylase_ACP-bd"/>
</dbReference>
<dbReference type="SUPFAM" id="SSF52151">
    <property type="entry name" value="FabD/lysophospholipase-like"/>
    <property type="match status" value="1"/>
</dbReference>
<evidence type="ECO:0000256" key="8">
    <source>
        <dbReference type="PROSITE-ProRule" id="PRU01363"/>
    </source>
</evidence>
<dbReference type="Pfam" id="PF02801">
    <property type="entry name" value="Ketoacyl-synt_C"/>
    <property type="match status" value="1"/>
</dbReference>
<dbReference type="Gene3D" id="3.40.47.10">
    <property type="match status" value="1"/>
</dbReference>
<evidence type="ECO:0000259" key="10">
    <source>
        <dbReference type="PROSITE" id="PS50075"/>
    </source>
</evidence>
<dbReference type="InterPro" id="IPR020843">
    <property type="entry name" value="ER"/>
</dbReference>
<dbReference type="PROSITE" id="PS00606">
    <property type="entry name" value="KS3_1"/>
    <property type="match status" value="1"/>
</dbReference>
<evidence type="ECO:0000256" key="5">
    <source>
        <dbReference type="ARBA" id="ARBA00023002"/>
    </source>
</evidence>
<dbReference type="SUPFAM" id="SSF53901">
    <property type="entry name" value="Thiolase-like"/>
    <property type="match status" value="1"/>
</dbReference>
<dbReference type="PROSITE" id="PS52019">
    <property type="entry name" value="PKS_MFAS_DH"/>
    <property type="match status" value="1"/>
</dbReference>
<dbReference type="Gene3D" id="3.40.50.720">
    <property type="entry name" value="NAD(P)-binding Rossmann-like Domain"/>
    <property type="match status" value="2"/>
</dbReference>
<keyword evidence="2" id="KW-0597">Phosphoprotein</keyword>
<dbReference type="Pfam" id="PF21089">
    <property type="entry name" value="PKS_DH_N"/>
    <property type="match status" value="1"/>
</dbReference>
<feature type="active site" description="Proton donor; for dehydratase activity" evidence="8">
    <location>
        <position position="1209"/>
    </location>
</feature>
<reference evidence="13 14" key="1">
    <citation type="submission" date="2024-09" db="EMBL/GenBank/DDBJ databases">
        <title>Itraconazole resistance in Madurella fahalii resulting from another homologue of gene encoding cytochrome P450 14-alpha sterol demethylase (CYP51).</title>
        <authorList>
            <person name="Yoshioka I."/>
            <person name="Fahal A.H."/>
            <person name="Kaneko S."/>
            <person name="Yaguchi T."/>
        </authorList>
    </citation>
    <scope>NUCLEOTIDE SEQUENCE [LARGE SCALE GENOMIC DNA]</scope>
    <source>
        <strain evidence="13 14">IFM 68171</strain>
    </source>
</reference>
<dbReference type="InterPro" id="IPR001227">
    <property type="entry name" value="Ac_transferase_dom_sf"/>
</dbReference>
<dbReference type="PANTHER" id="PTHR43775">
    <property type="entry name" value="FATTY ACID SYNTHASE"/>
    <property type="match status" value="1"/>
</dbReference>